<dbReference type="AlphaFoldDB" id="M3D6T0"/>
<organism evidence="3 4">
    <name type="scientific">Sphaerulina musiva (strain SO2202)</name>
    <name type="common">Poplar stem canker fungus</name>
    <name type="synonym">Septoria musiva</name>
    <dbReference type="NCBI Taxonomy" id="692275"/>
    <lineage>
        <taxon>Eukaryota</taxon>
        <taxon>Fungi</taxon>
        <taxon>Dikarya</taxon>
        <taxon>Ascomycota</taxon>
        <taxon>Pezizomycotina</taxon>
        <taxon>Dothideomycetes</taxon>
        <taxon>Dothideomycetidae</taxon>
        <taxon>Mycosphaerellales</taxon>
        <taxon>Mycosphaerellaceae</taxon>
        <taxon>Sphaerulina</taxon>
    </lineage>
</organism>
<evidence type="ECO:0000256" key="1">
    <source>
        <dbReference type="SAM" id="MobiDB-lite"/>
    </source>
</evidence>
<dbReference type="Gene3D" id="3.40.50.150">
    <property type="entry name" value="Vaccinia Virus protein VP39"/>
    <property type="match status" value="1"/>
</dbReference>
<name>M3D6T0_SPHMS</name>
<dbReference type="Pfam" id="PF07942">
    <property type="entry name" value="CARME"/>
    <property type="match status" value="1"/>
</dbReference>
<dbReference type="OMA" id="WSHHATE"/>
<feature type="compositionally biased region" description="Basic and acidic residues" evidence="1">
    <location>
        <begin position="213"/>
        <end position="225"/>
    </location>
</feature>
<dbReference type="PANTHER" id="PTHR12303">
    <property type="entry name" value="CARNOSINE N-METHYLTRANSFERASE"/>
    <property type="match status" value="1"/>
</dbReference>
<keyword evidence="2" id="KW-1133">Transmembrane helix</keyword>
<dbReference type="InterPro" id="IPR012901">
    <property type="entry name" value="CARME"/>
</dbReference>
<dbReference type="eggNOG" id="KOG2798">
    <property type="taxonomic scope" value="Eukaryota"/>
</dbReference>
<keyword evidence="2" id="KW-0472">Membrane</keyword>
<dbReference type="HOGENOM" id="CLU_030612_2_1_1"/>
<keyword evidence="4" id="KW-1185">Reference proteome</keyword>
<dbReference type="CDD" id="cd02440">
    <property type="entry name" value="AdoMet_MTases"/>
    <property type="match status" value="1"/>
</dbReference>
<reference evidence="3 4" key="1">
    <citation type="journal article" date="2012" name="PLoS Pathog.">
        <title>Diverse lifestyles and strategies of plant pathogenesis encoded in the genomes of eighteen Dothideomycetes fungi.</title>
        <authorList>
            <person name="Ohm R.A."/>
            <person name="Feau N."/>
            <person name="Henrissat B."/>
            <person name="Schoch C.L."/>
            <person name="Horwitz B.A."/>
            <person name="Barry K.W."/>
            <person name="Condon B.J."/>
            <person name="Copeland A.C."/>
            <person name="Dhillon B."/>
            <person name="Glaser F."/>
            <person name="Hesse C.N."/>
            <person name="Kosti I."/>
            <person name="LaButti K."/>
            <person name="Lindquist E.A."/>
            <person name="Lucas S."/>
            <person name="Salamov A.A."/>
            <person name="Bradshaw R.E."/>
            <person name="Ciuffetti L."/>
            <person name="Hamelin R.C."/>
            <person name="Kema G.H.J."/>
            <person name="Lawrence C."/>
            <person name="Scott J.A."/>
            <person name="Spatafora J.W."/>
            <person name="Turgeon B.G."/>
            <person name="de Wit P.J.G.M."/>
            <person name="Zhong S."/>
            <person name="Goodwin S.B."/>
            <person name="Grigoriev I.V."/>
        </authorList>
    </citation>
    <scope>NUCLEOTIDE SEQUENCE [LARGE SCALE GENOMIC DNA]</scope>
    <source>
        <strain evidence="3 4">SO2202</strain>
    </source>
</reference>
<sequence length="445" mass="49572">MVHNLLYLSSIPTLLICIGIPLYISTTNNSNSSKPSSGSSISWSHNTATNLLSSLFERAAVAISPPSSSSSSLSTPLLPPGLAHSINSFEHYTHLASAIIHRKHTRYLQQNPAQRQLSQQVGYTAHFERARKGIEVNSRLLELMAKFARENYQTGLQSLQTEAGKEADLEDASMALYHLMRDWSAQGEKERQAVFPPVLEGLEKHFGGRRRRSGEEKEEKEEKKVLVPGSGTGRLASDIADLGFNVTANDMDYCSILAYHLLTNHTSALHEHTLQPFVTRWPHQANAFARYSSLTVPDHWPNKSVKLVEGDFLEMFPQDGEFDAVVTLFFIDMADNVIDFVSNIHRLLKPGGLWINLGRTLLSFLSFSSIQLCTPDPYSFTALKWGSYAELQLSAEEVVQLAELLGFDVDHSSRQSIDSVYAEPPDTLLKFTYGKCEASVPQARM</sequence>
<accession>M3D6T0</accession>
<dbReference type="SMART" id="SM01296">
    <property type="entry name" value="N2227"/>
    <property type="match status" value="1"/>
</dbReference>
<dbReference type="RefSeq" id="XP_016761986.1">
    <property type="nucleotide sequence ID" value="XM_016908885.1"/>
</dbReference>
<proteinExistence type="predicted"/>
<evidence type="ECO:0000313" key="3">
    <source>
        <dbReference type="EMBL" id="EMF13865.1"/>
    </source>
</evidence>
<dbReference type="STRING" id="692275.M3D6T0"/>
<gene>
    <name evidence="3" type="ORF">SEPMUDRAFT_43064</name>
</gene>
<dbReference type="OrthoDB" id="978at2759"/>
<dbReference type="GO" id="GO:0008757">
    <property type="term" value="F:S-adenosylmethionine-dependent methyltransferase activity"/>
    <property type="evidence" value="ECO:0007669"/>
    <property type="project" value="InterPro"/>
</dbReference>
<evidence type="ECO:0000313" key="4">
    <source>
        <dbReference type="Proteomes" id="UP000016931"/>
    </source>
</evidence>
<keyword evidence="2" id="KW-0812">Transmembrane</keyword>
<protein>
    <submittedName>
        <fullName evidence="3">N2227-domain-containing protein</fullName>
    </submittedName>
</protein>
<dbReference type="EMBL" id="KB456263">
    <property type="protein sequence ID" value="EMF13865.1"/>
    <property type="molecule type" value="Genomic_DNA"/>
</dbReference>
<feature type="transmembrane region" description="Helical" evidence="2">
    <location>
        <begin position="6"/>
        <end position="24"/>
    </location>
</feature>
<dbReference type="Proteomes" id="UP000016931">
    <property type="component" value="Unassembled WGS sequence"/>
</dbReference>
<dbReference type="PANTHER" id="PTHR12303:SF13">
    <property type="match status" value="1"/>
</dbReference>
<dbReference type="GeneID" id="27906022"/>
<evidence type="ECO:0000256" key="2">
    <source>
        <dbReference type="SAM" id="Phobius"/>
    </source>
</evidence>
<dbReference type="SUPFAM" id="SSF53335">
    <property type="entry name" value="S-adenosyl-L-methionine-dependent methyltransferases"/>
    <property type="match status" value="1"/>
</dbReference>
<dbReference type="InterPro" id="IPR029063">
    <property type="entry name" value="SAM-dependent_MTases_sf"/>
</dbReference>
<feature type="region of interest" description="Disordered" evidence="1">
    <location>
        <begin position="205"/>
        <end position="228"/>
    </location>
</feature>